<comment type="caution">
    <text evidence="9">The sequence shown here is derived from an EMBL/GenBank/DDBJ whole genome shotgun (WGS) entry which is preliminary data.</text>
</comment>
<name>A0ABS8P1A5_9PSEU</name>
<evidence type="ECO:0000256" key="2">
    <source>
        <dbReference type="ARBA" id="ARBA00023015"/>
    </source>
</evidence>
<evidence type="ECO:0000259" key="8">
    <source>
        <dbReference type="Pfam" id="PF08281"/>
    </source>
</evidence>
<organism evidence="9 10">
    <name type="scientific">Actinomycetospora endophytica</name>
    <dbReference type="NCBI Taxonomy" id="2291215"/>
    <lineage>
        <taxon>Bacteria</taxon>
        <taxon>Bacillati</taxon>
        <taxon>Actinomycetota</taxon>
        <taxon>Actinomycetes</taxon>
        <taxon>Pseudonocardiales</taxon>
        <taxon>Pseudonocardiaceae</taxon>
        <taxon>Actinomycetospora</taxon>
    </lineage>
</organism>
<evidence type="ECO:0000256" key="1">
    <source>
        <dbReference type="ARBA" id="ARBA00010641"/>
    </source>
</evidence>
<evidence type="ECO:0000313" key="10">
    <source>
        <dbReference type="Proteomes" id="UP001199469"/>
    </source>
</evidence>
<dbReference type="Pfam" id="PF08281">
    <property type="entry name" value="Sigma70_r4_2"/>
    <property type="match status" value="1"/>
</dbReference>
<evidence type="ECO:0000256" key="5">
    <source>
        <dbReference type="ARBA" id="ARBA00023163"/>
    </source>
</evidence>
<dbReference type="RefSeq" id="WP_230729722.1">
    <property type="nucleotide sequence ID" value="NZ_JAJNDB010000001.1"/>
</dbReference>
<dbReference type="InterPro" id="IPR013249">
    <property type="entry name" value="RNA_pol_sigma70_r4_t2"/>
</dbReference>
<keyword evidence="10" id="KW-1185">Reference proteome</keyword>
<dbReference type="EMBL" id="JAJNDB010000001">
    <property type="protein sequence ID" value="MCD2192031.1"/>
    <property type="molecule type" value="Genomic_DNA"/>
</dbReference>
<dbReference type="PANTHER" id="PTHR43133:SF8">
    <property type="entry name" value="RNA POLYMERASE SIGMA FACTOR HI_1459-RELATED"/>
    <property type="match status" value="1"/>
</dbReference>
<dbReference type="PANTHER" id="PTHR43133">
    <property type="entry name" value="RNA POLYMERASE ECF-TYPE SIGMA FACTO"/>
    <property type="match status" value="1"/>
</dbReference>
<evidence type="ECO:0000256" key="3">
    <source>
        <dbReference type="ARBA" id="ARBA00023082"/>
    </source>
</evidence>
<keyword evidence="3" id="KW-0731">Sigma factor</keyword>
<keyword evidence="4" id="KW-0238">DNA-binding</keyword>
<gene>
    <name evidence="9" type="ORF">LQ327_01325</name>
</gene>
<dbReference type="InterPro" id="IPR007627">
    <property type="entry name" value="RNA_pol_sigma70_r2"/>
</dbReference>
<comment type="similarity">
    <text evidence="1">Belongs to the sigma-70 factor family. ECF subfamily.</text>
</comment>
<keyword evidence="5" id="KW-0804">Transcription</keyword>
<evidence type="ECO:0000256" key="4">
    <source>
        <dbReference type="ARBA" id="ARBA00023125"/>
    </source>
</evidence>
<feature type="domain" description="RNA polymerase sigma factor 70 region 4 type 2" evidence="8">
    <location>
        <begin position="171"/>
        <end position="221"/>
    </location>
</feature>
<feature type="domain" description="RNA polymerase sigma-70 region 2" evidence="7">
    <location>
        <begin position="76"/>
        <end position="143"/>
    </location>
</feature>
<evidence type="ECO:0000256" key="6">
    <source>
        <dbReference type="SAM" id="MobiDB-lite"/>
    </source>
</evidence>
<dbReference type="Proteomes" id="UP001199469">
    <property type="component" value="Unassembled WGS sequence"/>
</dbReference>
<dbReference type="Gene3D" id="1.10.1740.10">
    <property type="match status" value="1"/>
</dbReference>
<dbReference type="NCBIfam" id="TIGR02937">
    <property type="entry name" value="sigma70-ECF"/>
    <property type="match status" value="1"/>
</dbReference>
<dbReference type="SUPFAM" id="SSF88659">
    <property type="entry name" value="Sigma3 and sigma4 domains of RNA polymerase sigma factors"/>
    <property type="match status" value="1"/>
</dbReference>
<reference evidence="9 10" key="1">
    <citation type="submission" date="2021-11" db="EMBL/GenBank/DDBJ databases">
        <title>Draft genome sequence of Actinomycetospora sp. SF1 isolated from the rhizosphere soil.</title>
        <authorList>
            <person name="Duangmal K."/>
            <person name="Chantavorakit T."/>
        </authorList>
    </citation>
    <scope>NUCLEOTIDE SEQUENCE [LARGE SCALE GENOMIC DNA]</scope>
    <source>
        <strain evidence="9 10">TBRC 5722</strain>
    </source>
</reference>
<evidence type="ECO:0000313" key="9">
    <source>
        <dbReference type="EMBL" id="MCD2192031.1"/>
    </source>
</evidence>
<dbReference type="SUPFAM" id="SSF88946">
    <property type="entry name" value="Sigma2 domain of RNA polymerase sigma factors"/>
    <property type="match status" value="1"/>
</dbReference>
<dbReference type="InterPro" id="IPR039425">
    <property type="entry name" value="RNA_pol_sigma-70-like"/>
</dbReference>
<dbReference type="InterPro" id="IPR014284">
    <property type="entry name" value="RNA_pol_sigma-70_dom"/>
</dbReference>
<keyword evidence="2" id="KW-0805">Transcription regulation</keyword>
<dbReference type="Gene3D" id="1.10.10.10">
    <property type="entry name" value="Winged helix-like DNA-binding domain superfamily/Winged helix DNA-binding domain"/>
    <property type="match status" value="1"/>
</dbReference>
<sequence length="234" mass="25259">MSLPSPATGADLLTRPGSGGDRARATATDGAGPYPAPRSAHPAERIPQPQGGDRAAGDAELLAAHVAGDREAFAVLYARHRQVVFRAAWSVLRHHQDTEDAVQDAFTRAAHHAGRFRGDAAVSTWLRRIAINTALSQLVSRRRLAEPVEPTHDVLTVERWVAAGGVEVAVLEEALLQLSYRLRESFFLHVLRGFTASELAVMLGIPRDTVLSRVRRAKVALAVILAEPPDAVAR</sequence>
<dbReference type="InterPro" id="IPR036388">
    <property type="entry name" value="WH-like_DNA-bd_sf"/>
</dbReference>
<proteinExistence type="inferred from homology"/>
<dbReference type="InterPro" id="IPR013324">
    <property type="entry name" value="RNA_pol_sigma_r3/r4-like"/>
</dbReference>
<dbReference type="CDD" id="cd06171">
    <property type="entry name" value="Sigma70_r4"/>
    <property type="match status" value="1"/>
</dbReference>
<feature type="region of interest" description="Disordered" evidence="6">
    <location>
        <begin position="1"/>
        <end position="55"/>
    </location>
</feature>
<accession>A0ABS8P1A5</accession>
<dbReference type="Pfam" id="PF04542">
    <property type="entry name" value="Sigma70_r2"/>
    <property type="match status" value="1"/>
</dbReference>
<evidence type="ECO:0000259" key="7">
    <source>
        <dbReference type="Pfam" id="PF04542"/>
    </source>
</evidence>
<dbReference type="InterPro" id="IPR013325">
    <property type="entry name" value="RNA_pol_sigma_r2"/>
</dbReference>
<protein>
    <submittedName>
        <fullName evidence="9">RNA polymerase sigma factor</fullName>
    </submittedName>
</protein>